<dbReference type="GO" id="GO:0046872">
    <property type="term" value="F:metal ion binding"/>
    <property type="evidence" value="ECO:0007669"/>
    <property type="project" value="UniProtKB-KW"/>
</dbReference>
<dbReference type="GO" id="GO:0004114">
    <property type="term" value="F:3',5'-cyclic-nucleotide phosphodiesterase activity"/>
    <property type="evidence" value="ECO:0007669"/>
    <property type="project" value="InterPro"/>
</dbReference>
<evidence type="ECO:0000313" key="7">
    <source>
        <dbReference type="EMBL" id="NDV34034.1"/>
    </source>
</evidence>
<dbReference type="InterPro" id="IPR003607">
    <property type="entry name" value="HD/PDEase_dom"/>
</dbReference>
<keyword evidence="2" id="KW-0378">Hydrolase</keyword>
<proteinExistence type="predicted"/>
<dbReference type="AlphaFoldDB" id="A0A6B2LAM8"/>
<evidence type="ECO:0000256" key="5">
    <source>
        <dbReference type="PIRSR" id="PIRSR623088-3"/>
    </source>
</evidence>
<dbReference type="PANTHER" id="PTHR11347">
    <property type="entry name" value="CYCLIC NUCLEOTIDE PHOSPHODIESTERASE"/>
    <property type="match status" value="1"/>
</dbReference>
<feature type="domain" description="PDEase" evidence="6">
    <location>
        <begin position="1"/>
        <end position="282"/>
    </location>
</feature>
<dbReference type="CDD" id="cd00077">
    <property type="entry name" value="HDc"/>
    <property type="match status" value="1"/>
</dbReference>
<dbReference type="PRINTS" id="PR00387">
    <property type="entry name" value="PDIESTERASE1"/>
</dbReference>
<evidence type="ECO:0000256" key="2">
    <source>
        <dbReference type="ARBA" id="ARBA00022801"/>
    </source>
</evidence>
<dbReference type="InterPro" id="IPR036971">
    <property type="entry name" value="PDEase_catalytic_dom_sf"/>
</dbReference>
<dbReference type="InterPro" id="IPR002073">
    <property type="entry name" value="PDEase_catalytic_dom"/>
</dbReference>
<evidence type="ECO:0000256" key="4">
    <source>
        <dbReference type="PIRSR" id="PIRSR623088-2"/>
    </source>
</evidence>
<feature type="binding site" evidence="5">
    <location>
        <position position="40"/>
    </location>
    <ligand>
        <name>Zn(2+)</name>
        <dbReference type="ChEBI" id="CHEBI:29105"/>
        <label>1</label>
    </ligand>
</feature>
<feature type="binding site" evidence="5">
    <location>
        <position position="76"/>
    </location>
    <ligand>
        <name>Zn(2+)</name>
        <dbReference type="ChEBI" id="CHEBI:29105"/>
        <label>1</label>
    </ligand>
</feature>
<feature type="binding site" evidence="5">
    <location>
        <position position="187"/>
    </location>
    <ligand>
        <name>Zn(2+)</name>
        <dbReference type="ChEBI" id="CHEBI:29105"/>
        <label>1</label>
    </ligand>
</feature>
<dbReference type="Gene3D" id="1.10.1300.10">
    <property type="entry name" value="3'5'-cyclic nucleotide phosphodiesterase, catalytic domain"/>
    <property type="match status" value="1"/>
</dbReference>
<reference evidence="7" key="1">
    <citation type="journal article" date="2020" name="J. Eukaryot. Microbiol.">
        <title>De novo Sequencing, Assembly and Annotation of the Transcriptome for the Free-Living Testate Amoeba Arcella intermedia.</title>
        <authorList>
            <person name="Ribeiro G.M."/>
            <person name="Porfirio-Sousa A.L."/>
            <person name="Maurer-Alcala X.X."/>
            <person name="Katz L.A."/>
            <person name="Lahr D.J.G."/>
        </authorList>
    </citation>
    <scope>NUCLEOTIDE SEQUENCE</scope>
</reference>
<dbReference type="PROSITE" id="PS00126">
    <property type="entry name" value="PDEASE_I_1"/>
    <property type="match status" value="1"/>
</dbReference>
<feature type="binding site" evidence="5">
    <location>
        <position position="77"/>
    </location>
    <ligand>
        <name>Zn(2+)</name>
        <dbReference type="ChEBI" id="CHEBI:29105"/>
        <label>1</label>
    </ligand>
</feature>
<feature type="binding site" evidence="4">
    <location>
        <position position="187"/>
    </location>
    <ligand>
        <name>AMP</name>
        <dbReference type="ChEBI" id="CHEBI:456215"/>
    </ligand>
</feature>
<protein>
    <recommendedName>
        <fullName evidence="6">PDEase domain-containing protein</fullName>
    </recommendedName>
</protein>
<feature type="binding site" evidence="5">
    <location>
        <position position="77"/>
    </location>
    <ligand>
        <name>Zn(2+)</name>
        <dbReference type="ChEBI" id="CHEBI:29105"/>
        <label>2</label>
    </ligand>
</feature>
<dbReference type="SMART" id="SM00471">
    <property type="entry name" value="HDc"/>
    <property type="match status" value="1"/>
</dbReference>
<dbReference type="InterPro" id="IPR023088">
    <property type="entry name" value="PDEase"/>
</dbReference>
<organism evidence="7">
    <name type="scientific">Arcella intermedia</name>
    <dbReference type="NCBI Taxonomy" id="1963864"/>
    <lineage>
        <taxon>Eukaryota</taxon>
        <taxon>Amoebozoa</taxon>
        <taxon>Tubulinea</taxon>
        <taxon>Elardia</taxon>
        <taxon>Arcellinida</taxon>
        <taxon>Sphaerothecina</taxon>
        <taxon>Arcellidae</taxon>
        <taxon>Arcella</taxon>
    </lineage>
</organism>
<dbReference type="GO" id="GO:0007165">
    <property type="term" value="P:signal transduction"/>
    <property type="evidence" value="ECO:0007669"/>
    <property type="project" value="InterPro"/>
</dbReference>
<keyword evidence="1 5" id="KW-0479">Metal-binding</keyword>
<feature type="binding site" evidence="4">
    <location>
        <position position="238"/>
    </location>
    <ligand>
        <name>AMP</name>
        <dbReference type="ChEBI" id="CHEBI:456215"/>
    </ligand>
</feature>
<evidence type="ECO:0000256" key="1">
    <source>
        <dbReference type="ARBA" id="ARBA00022723"/>
    </source>
</evidence>
<evidence type="ECO:0000256" key="3">
    <source>
        <dbReference type="PIRSR" id="PIRSR623088-1"/>
    </source>
</evidence>
<dbReference type="SUPFAM" id="SSF109604">
    <property type="entry name" value="HD-domain/PDEase-like"/>
    <property type="match status" value="1"/>
</dbReference>
<accession>A0A6B2LAM8</accession>
<dbReference type="PROSITE" id="PS51845">
    <property type="entry name" value="PDEASE_I_2"/>
    <property type="match status" value="1"/>
</dbReference>
<dbReference type="Pfam" id="PF00233">
    <property type="entry name" value="PDEase_I"/>
    <property type="match status" value="1"/>
</dbReference>
<feature type="active site" description="Proton donor" evidence="3">
    <location>
        <position position="36"/>
    </location>
</feature>
<dbReference type="EMBL" id="GIBP01005065">
    <property type="protein sequence ID" value="NDV34034.1"/>
    <property type="molecule type" value="Transcribed_RNA"/>
</dbReference>
<dbReference type="InterPro" id="IPR023174">
    <property type="entry name" value="PDEase_CS"/>
</dbReference>
<evidence type="ECO:0000259" key="6">
    <source>
        <dbReference type="PROSITE" id="PS51845"/>
    </source>
</evidence>
<sequence>MFGDFGLLEHFRVDLKDFQKLLVEIRKLYLHTNPYHNFRHAFDVTHMVYLLLTNANGTAFLSSIEVFALMLSGLLHDVDHPGLNNTYQIATSSELAIIYNDQSVLENHHCATAFKLLKKHNILKNIAKDDFQRLRKLMIDMILATDLAKHMQNVSAFQSFLESNPTPDRDNDEHRAVIGKMILKSADLCNPAKPFRIARYWAEMIQEEFFLQGEREQVDGLPISPFMKRGASSLPQMQVNFATFIVIPLFQVLGKILPEVEKVVLPILLDNREKWSELLKAELN</sequence>
<name>A0A6B2LAM8_9EUKA</name>
<feature type="binding site" evidence="4">
    <location>
        <begin position="36"/>
        <end position="40"/>
    </location>
    <ligand>
        <name>AMP</name>
        <dbReference type="ChEBI" id="CHEBI:456215"/>
    </ligand>
</feature>
<feature type="binding site" evidence="4">
    <location>
        <position position="77"/>
    </location>
    <ligand>
        <name>AMP</name>
        <dbReference type="ChEBI" id="CHEBI:456215"/>
    </ligand>
</feature>